<organism evidence="2 3">
    <name type="scientific">Actinoplanes friuliensis DSM 7358</name>
    <dbReference type="NCBI Taxonomy" id="1246995"/>
    <lineage>
        <taxon>Bacteria</taxon>
        <taxon>Bacillati</taxon>
        <taxon>Actinomycetota</taxon>
        <taxon>Actinomycetes</taxon>
        <taxon>Micromonosporales</taxon>
        <taxon>Micromonosporaceae</taxon>
        <taxon>Actinoplanes</taxon>
    </lineage>
</organism>
<dbReference type="Proteomes" id="UP000017746">
    <property type="component" value="Chromosome"/>
</dbReference>
<dbReference type="HOGENOM" id="CLU_2244146_0_0_11"/>
<keyword evidence="3" id="KW-1185">Reference proteome</keyword>
<dbReference type="AlphaFoldDB" id="U5VTA8"/>
<feature type="compositionally biased region" description="Polar residues" evidence="1">
    <location>
        <begin position="72"/>
        <end position="81"/>
    </location>
</feature>
<evidence type="ECO:0000313" key="2">
    <source>
        <dbReference type="EMBL" id="AGZ38896.1"/>
    </source>
</evidence>
<accession>U5VTA8</accession>
<sequence>MLGQPPQILLVEPTGTGERGLGPQHGNIGKKPGALGTGKLRNLRKKRARPISRRPRPRRVTTPQRVPRLLNQPASGHSININPIHRYAVTTRNRLNRQPEPPHT</sequence>
<dbReference type="EMBL" id="CP006272">
    <property type="protein sequence ID" value="AGZ38896.1"/>
    <property type="molecule type" value="Genomic_DNA"/>
</dbReference>
<reference evidence="2 3" key="1">
    <citation type="journal article" date="2014" name="J. Biotechnol.">
        <title>Complete genome sequence of the actinobacterium Actinoplanes friuliensis HAG 010964, producer of the lipopeptide antibiotic friulimycin.</title>
        <authorList>
            <person name="Ruckert C."/>
            <person name="Szczepanowski R."/>
            <person name="Albersmeier A."/>
            <person name="Goesmann A."/>
            <person name="Fischer N."/>
            <person name="Steinkamper A."/>
            <person name="Puhler A."/>
            <person name="Biener R."/>
            <person name="Schwartz D."/>
            <person name="Kalinowski J."/>
        </authorList>
    </citation>
    <scope>NUCLEOTIDE SEQUENCE [LARGE SCALE GENOMIC DNA]</scope>
    <source>
        <strain evidence="2 3">DSM 7358</strain>
    </source>
</reference>
<feature type="compositionally biased region" description="Basic residues" evidence="1">
    <location>
        <begin position="41"/>
        <end position="59"/>
    </location>
</feature>
<protein>
    <submittedName>
        <fullName evidence="2">Uncharacterized protein</fullName>
    </submittedName>
</protein>
<name>U5VTA8_9ACTN</name>
<dbReference type="KEGG" id="afs:AFR_03035"/>
<feature type="region of interest" description="Disordered" evidence="1">
    <location>
        <begin position="1"/>
        <end position="83"/>
    </location>
</feature>
<evidence type="ECO:0000256" key="1">
    <source>
        <dbReference type="SAM" id="MobiDB-lite"/>
    </source>
</evidence>
<proteinExistence type="predicted"/>
<evidence type="ECO:0000313" key="3">
    <source>
        <dbReference type="Proteomes" id="UP000017746"/>
    </source>
</evidence>
<gene>
    <name evidence="2" type="ORF">AFR_03035</name>
</gene>